<dbReference type="KEGG" id="dfs:HGD76_22895"/>
<dbReference type="Proteomes" id="UP000502433">
    <property type="component" value="Chromosome"/>
</dbReference>
<accession>A0A6H2C450</accession>
<evidence type="ECO:0000313" key="2">
    <source>
        <dbReference type="EMBL" id="QJB46605.1"/>
    </source>
</evidence>
<dbReference type="AlphaFoldDB" id="A0A6H2C450"/>
<reference evidence="2 3" key="1">
    <citation type="submission" date="2020-04" db="EMBL/GenBank/DDBJ databases">
        <title>Genome-Wide Identification of 5-Methylcytosine Sites in Bacterial Genomes By High-Throughput Sequencing of MspJI Restriction Fragments.</title>
        <authorList>
            <person name="Wu V."/>
        </authorList>
    </citation>
    <scope>NUCLEOTIDE SEQUENCE [LARGE SCALE GENOMIC DNA]</scope>
    <source>
        <strain evidence="2 3">CCAP 1403/13f</strain>
    </source>
</reference>
<evidence type="ECO:0000313" key="3">
    <source>
        <dbReference type="Proteomes" id="UP000502433"/>
    </source>
</evidence>
<organism evidence="2 3">
    <name type="scientific">Dolichospermum flos-aquae CCAP 1403/13F</name>
    <dbReference type="NCBI Taxonomy" id="315271"/>
    <lineage>
        <taxon>Bacteria</taxon>
        <taxon>Bacillati</taxon>
        <taxon>Cyanobacteriota</taxon>
        <taxon>Cyanophyceae</taxon>
        <taxon>Nostocales</taxon>
        <taxon>Aphanizomenonaceae</taxon>
        <taxon>Dolichospermum</taxon>
    </lineage>
</organism>
<sequence>MEESWVYQDILQKGEQKGKRREALELILRMLKRRFGNIPARIEQQLPNLGLTQLEDLAEELLDFSQIDDLVKYMANIS</sequence>
<gene>
    <name evidence="2" type="ORF">HGD76_22895</name>
</gene>
<dbReference type="RefSeq" id="WP_168697129.1">
    <property type="nucleotide sequence ID" value="NZ_CP051206.1"/>
</dbReference>
<dbReference type="InterPro" id="IPR025587">
    <property type="entry name" value="DUF4351"/>
</dbReference>
<feature type="domain" description="DUF4351" evidence="1">
    <location>
        <begin position="16"/>
        <end position="73"/>
    </location>
</feature>
<evidence type="ECO:0000259" key="1">
    <source>
        <dbReference type="Pfam" id="PF14261"/>
    </source>
</evidence>
<dbReference type="PANTHER" id="PTHR35586">
    <property type="entry name" value="SLL1691 PROTEIN"/>
    <property type="match status" value="1"/>
</dbReference>
<protein>
    <submittedName>
        <fullName evidence="2">DUF4351 domain-containing protein</fullName>
    </submittedName>
</protein>
<name>A0A6H2C450_DOLFA</name>
<dbReference type="PANTHER" id="PTHR35586:SF1">
    <property type="entry name" value="SLL1691 PROTEIN"/>
    <property type="match status" value="1"/>
</dbReference>
<dbReference type="Pfam" id="PF14261">
    <property type="entry name" value="DUF4351"/>
    <property type="match status" value="1"/>
</dbReference>
<proteinExistence type="predicted"/>
<dbReference type="EMBL" id="CP051206">
    <property type="protein sequence ID" value="QJB46605.1"/>
    <property type="molecule type" value="Genomic_DNA"/>
</dbReference>
<reference evidence="2 3" key="2">
    <citation type="submission" date="2020-04" db="EMBL/GenBank/DDBJ databases">
        <authorList>
            <person name="Fomenkov A."/>
            <person name="Anton B.P."/>
            <person name="Roberts R.J."/>
        </authorList>
    </citation>
    <scope>NUCLEOTIDE SEQUENCE [LARGE SCALE GENOMIC DNA]</scope>
    <source>
        <strain evidence="2 3">CCAP 1403/13f</strain>
    </source>
</reference>